<feature type="repeat" description="TPR" evidence="3">
    <location>
        <begin position="119"/>
        <end position="152"/>
    </location>
</feature>
<dbReference type="EMBL" id="VNIB01000002">
    <property type="protein sequence ID" value="TYO99581.1"/>
    <property type="molecule type" value="Genomic_DNA"/>
</dbReference>
<organism evidence="4 5">
    <name type="scientific">Geothermobacter ehrlichii</name>
    <dbReference type="NCBI Taxonomy" id="213224"/>
    <lineage>
        <taxon>Bacteria</taxon>
        <taxon>Pseudomonadati</taxon>
        <taxon>Thermodesulfobacteriota</taxon>
        <taxon>Desulfuromonadia</taxon>
        <taxon>Desulfuromonadales</taxon>
        <taxon>Geothermobacteraceae</taxon>
        <taxon>Geothermobacter</taxon>
    </lineage>
</organism>
<feature type="repeat" description="TPR" evidence="3">
    <location>
        <begin position="153"/>
        <end position="186"/>
    </location>
</feature>
<accession>A0A5D3WPH1</accession>
<dbReference type="Pfam" id="PF13432">
    <property type="entry name" value="TPR_16"/>
    <property type="match status" value="6"/>
</dbReference>
<dbReference type="SMART" id="SM00028">
    <property type="entry name" value="TPR"/>
    <property type="match status" value="13"/>
</dbReference>
<dbReference type="Pfam" id="PF13181">
    <property type="entry name" value="TPR_8"/>
    <property type="match status" value="1"/>
</dbReference>
<dbReference type="SUPFAM" id="SSF48452">
    <property type="entry name" value="TPR-like"/>
    <property type="match status" value="3"/>
</dbReference>
<keyword evidence="2 3" id="KW-0802">TPR repeat</keyword>
<feature type="repeat" description="TPR" evidence="3">
    <location>
        <begin position="527"/>
        <end position="560"/>
    </location>
</feature>
<protein>
    <submittedName>
        <fullName evidence="4">Lipopolysaccharide biosynthesis regulator YciM</fullName>
    </submittedName>
</protein>
<evidence type="ECO:0000256" key="3">
    <source>
        <dbReference type="PROSITE-ProRule" id="PRU00339"/>
    </source>
</evidence>
<dbReference type="PROSITE" id="PS50293">
    <property type="entry name" value="TPR_REGION"/>
    <property type="match status" value="1"/>
</dbReference>
<feature type="repeat" description="TPR" evidence="3">
    <location>
        <begin position="391"/>
        <end position="424"/>
    </location>
</feature>
<dbReference type="InterPro" id="IPR019734">
    <property type="entry name" value="TPR_rpt"/>
</dbReference>
<proteinExistence type="predicted"/>
<comment type="caution">
    <text evidence="4">The sequence shown here is derived from an EMBL/GenBank/DDBJ whole genome shotgun (WGS) entry which is preliminary data.</text>
</comment>
<dbReference type="PANTHER" id="PTHR45586">
    <property type="entry name" value="TPR REPEAT-CONTAINING PROTEIN PA4667"/>
    <property type="match status" value="1"/>
</dbReference>
<sequence length="576" mass="65084">MQPLTKFIPLVLVFFTVLLFWGCSPAGRNVAGTPANPAGRGLRLPDPESLAFYHYTRARLLANDGQLQEAEAALLSALDFDPRSSQLRLYLGQLRLQMDDPKGAARAVEEALIEAPDFLDGHLFLGGLYFNLRDYRLAAAHFAEAARIAPEREAVWLHLGLSYFRLGEHDKAVEVFKNFLDKKPDSAAGLVQLARSYRAAERFDEAETAYQHLIDLQPDHPVGYLELGEMLIEQGNFAAAERVFRLGVDRVGQPNLLRHRLVGILVRQQRPDEALDLLDVLLRDNPDDLEAKRKTGLLLLEKGDWSRAARAFRQVLERRPDLDRVRYFLGLAQERGGRWQEALATFELISDTSELHPDAVFHRAFVLQQMERFEQAVALLLELIDSGHGRSDVYDYLAALYDRLGQKEKALQTLEKGYGLYPDAIDLLYRQGVVLERNGEHEAAVDIMRQVLVRDPDHPEALNHVAYSYAEADKNLDVALEMVQKALKRKQAPHIYDTLGWVYYRLGRLTEARSALEKAISGLPQDAIVWDHLATVYAELGESAMAAEAWKKSLELKPDQPGIADKLNRLEKAGRR</sequence>
<dbReference type="PROSITE" id="PS50005">
    <property type="entry name" value="TPR"/>
    <property type="match status" value="8"/>
</dbReference>
<dbReference type="PANTHER" id="PTHR45586:SF1">
    <property type="entry name" value="LIPOPOLYSACCHARIDE ASSEMBLY PROTEIN B"/>
    <property type="match status" value="1"/>
</dbReference>
<dbReference type="InterPro" id="IPR051012">
    <property type="entry name" value="CellSynth/LPSAsmb/PSIAsmb"/>
</dbReference>
<dbReference type="Proteomes" id="UP000324159">
    <property type="component" value="Unassembled WGS sequence"/>
</dbReference>
<feature type="repeat" description="TPR" evidence="3">
    <location>
        <begin position="493"/>
        <end position="526"/>
    </location>
</feature>
<dbReference type="OrthoDB" id="9766710at2"/>
<feature type="repeat" description="TPR" evidence="3">
    <location>
        <begin position="289"/>
        <end position="322"/>
    </location>
</feature>
<reference evidence="4 5" key="1">
    <citation type="submission" date="2019-07" db="EMBL/GenBank/DDBJ databases">
        <title>Genomic Encyclopedia of Type Strains, Phase IV (KMG-IV): sequencing the most valuable type-strain genomes for metagenomic binning, comparative biology and taxonomic classification.</title>
        <authorList>
            <person name="Goeker M."/>
        </authorList>
    </citation>
    <scope>NUCLEOTIDE SEQUENCE [LARGE SCALE GENOMIC DNA]</scope>
    <source>
        <strain evidence="4 5">SS015</strain>
    </source>
</reference>
<evidence type="ECO:0000256" key="2">
    <source>
        <dbReference type="ARBA" id="ARBA00022803"/>
    </source>
</evidence>
<keyword evidence="1" id="KW-0677">Repeat</keyword>
<evidence type="ECO:0000313" key="4">
    <source>
        <dbReference type="EMBL" id="TYO99581.1"/>
    </source>
</evidence>
<keyword evidence="5" id="KW-1185">Reference proteome</keyword>
<evidence type="ECO:0000313" key="5">
    <source>
        <dbReference type="Proteomes" id="UP000324159"/>
    </source>
</evidence>
<name>A0A5D3WPH1_9BACT</name>
<feature type="repeat" description="TPR" evidence="3">
    <location>
        <begin position="425"/>
        <end position="458"/>
    </location>
</feature>
<evidence type="ECO:0000256" key="1">
    <source>
        <dbReference type="ARBA" id="ARBA00022737"/>
    </source>
</evidence>
<dbReference type="InterPro" id="IPR011990">
    <property type="entry name" value="TPR-like_helical_dom_sf"/>
</dbReference>
<feature type="repeat" description="TPR" evidence="3">
    <location>
        <begin position="187"/>
        <end position="220"/>
    </location>
</feature>
<dbReference type="AlphaFoldDB" id="A0A5D3WPH1"/>
<gene>
    <name evidence="4" type="ORF">EDC39_102104</name>
</gene>
<dbReference type="Gene3D" id="1.25.40.10">
    <property type="entry name" value="Tetratricopeptide repeat domain"/>
    <property type="match status" value="2"/>
</dbReference>